<dbReference type="Pfam" id="PF06073">
    <property type="entry name" value="DUF934"/>
    <property type="match status" value="1"/>
</dbReference>
<dbReference type="RefSeq" id="WP_316019294.1">
    <property type="nucleotide sequence ID" value="NZ_JAWDID010000024.1"/>
</dbReference>
<evidence type="ECO:0000313" key="2">
    <source>
        <dbReference type="Proteomes" id="UP001254257"/>
    </source>
</evidence>
<dbReference type="InterPro" id="IPR008318">
    <property type="entry name" value="UCP030820"/>
</dbReference>
<keyword evidence="2" id="KW-1185">Reference proteome</keyword>
<dbReference type="Proteomes" id="UP001254257">
    <property type="component" value="Unassembled WGS sequence"/>
</dbReference>
<comment type="caution">
    <text evidence="1">The sequence shown here is derived from an EMBL/GenBank/DDBJ whole genome shotgun (WGS) entry which is preliminary data.</text>
</comment>
<proteinExistence type="predicted"/>
<protein>
    <submittedName>
        <fullName evidence="1">DUF934 domain-containing protein</fullName>
    </submittedName>
</protein>
<gene>
    <name evidence="1" type="ORF">RKE40_16375</name>
</gene>
<reference evidence="1 2" key="1">
    <citation type="submission" date="2023-09" db="EMBL/GenBank/DDBJ databases">
        <title>Whole genome shotgun sequencing (WGS) of Bosea sp. ZW T0_25, isolated from stored onions (Allium cepa).</title>
        <authorList>
            <person name="Stoll D.A."/>
            <person name="Huch M."/>
        </authorList>
    </citation>
    <scope>NUCLEOTIDE SEQUENCE [LARGE SCALE GENOMIC DNA]</scope>
    <source>
        <strain evidence="1 2">ZW T0_25</strain>
    </source>
</reference>
<organism evidence="1 2">
    <name type="scientific">Bosea rubneri</name>
    <dbReference type="NCBI Taxonomy" id="3075434"/>
    <lineage>
        <taxon>Bacteria</taxon>
        <taxon>Pseudomonadati</taxon>
        <taxon>Pseudomonadota</taxon>
        <taxon>Alphaproteobacteria</taxon>
        <taxon>Hyphomicrobiales</taxon>
        <taxon>Boseaceae</taxon>
        <taxon>Bosea</taxon>
    </lineage>
</organism>
<sequence>MLLDRNGTASDPWTHSDGAAIGNIPLALVPWEALPEALANRAPGQQIGVVVPGSLAIAEVEALLPELALIAVGFPAYSDGRGFSLARRLRRAGFAGRLRASGPLIVDQFAYVLFCGFDEIALPASSAGRQPAEQWQRVLSHVGARYQRGYGDGGNILDQRRAKRLVQAAG</sequence>
<evidence type="ECO:0000313" key="1">
    <source>
        <dbReference type="EMBL" id="MDU0341475.1"/>
    </source>
</evidence>
<name>A0ABU3SAT8_9HYPH</name>
<accession>A0ABU3SAT8</accession>
<dbReference type="EMBL" id="JAWDID010000024">
    <property type="protein sequence ID" value="MDU0341475.1"/>
    <property type="molecule type" value="Genomic_DNA"/>
</dbReference>